<proteinExistence type="predicted"/>
<dbReference type="InterPro" id="IPR018756">
    <property type="entry name" value="DUF2314"/>
</dbReference>
<feature type="domain" description="DUF2314" evidence="2">
    <location>
        <begin position="71"/>
        <end position="149"/>
    </location>
</feature>
<dbReference type="EMBL" id="QWDC01000001">
    <property type="protein sequence ID" value="RFZ95300.1"/>
    <property type="molecule type" value="Genomic_DNA"/>
</dbReference>
<evidence type="ECO:0000259" key="2">
    <source>
        <dbReference type="Pfam" id="PF10077"/>
    </source>
</evidence>
<protein>
    <submittedName>
        <fullName evidence="3">DUF2314 domain-containing protein</fullName>
    </submittedName>
</protein>
<evidence type="ECO:0000313" key="4">
    <source>
        <dbReference type="Proteomes" id="UP000264217"/>
    </source>
</evidence>
<name>A0A372NYW4_9SPHI</name>
<feature type="chain" id="PRO_5017085138" evidence="1">
    <location>
        <begin position="19"/>
        <end position="155"/>
    </location>
</feature>
<feature type="signal peptide" evidence="1">
    <location>
        <begin position="1"/>
        <end position="18"/>
    </location>
</feature>
<reference evidence="3 4" key="1">
    <citation type="submission" date="2018-08" db="EMBL/GenBank/DDBJ databases">
        <title>Mucilaginibacter sp. MYSH2.</title>
        <authorList>
            <person name="Seo T."/>
        </authorList>
    </citation>
    <scope>NUCLEOTIDE SEQUENCE [LARGE SCALE GENOMIC DNA]</scope>
    <source>
        <strain evidence="3 4">MYSH2</strain>
    </source>
</reference>
<dbReference type="AlphaFoldDB" id="A0A372NYW4"/>
<comment type="caution">
    <text evidence="3">The sequence shown here is derived from an EMBL/GenBank/DDBJ whole genome shotgun (WGS) entry which is preliminary data.</text>
</comment>
<keyword evidence="4" id="KW-1185">Reference proteome</keyword>
<organism evidence="3 4">
    <name type="scientific">Mucilaginibacter conchicola</name>
    <dbReference type="NCBI Taxonomy" id="2303333"/>
    <lineage>
        <taxon>Bacteria</taxon>
        <taxon>Pseudomonadati</taxon>
        <taxon>Bacteroidota</taxon>
        <taxon>Sphingobacteriia</taxon>
        <taxon>Sphingobacteriales</taxon>
        <taxon>Sphingobacteriaceae</taxon>
        <taxon>Mucilaginibacter</taxon>
    </lineage>
</organism>
<sequence length="155" mass="17639">MKYLLMLALLILGGKAYSQSQSEIKNDTLYKSVDLDKDDATFLKLKALAQSKIAEFVNAVKVHGTDYKNYHLMVKSDFVEGDEHEHMWTQVYAYRNGSFDGVFVDKPFAIKKIKTGQRLTIKQADIEDWVIYDANDVKIAGGFSLEYLGSKEKDL</sequence>
<dbReference type="Proteomes" id="UP000264217">
    <property type="component" value="Unassembled WGS sequence"/>
</dbReference>
<keyword evidence="1" id="KW-0732">Signal</keyword>
<evidence type="ECO:0000256" key="1">
    <source>
        <dbReference type="SAM" id="SignalP"/>
    </source>
</evidence>
<dbReference type="RefSeq" id="WP_117390862.1">
    <property type="nucleotide sequence ID" value="NZ_QWDC01000001.1"/>
</dbReference>
<accession>A0A372NYW4</accession>
<gene>
    <name evidence="3" type="ORF">D0C36_07160</name>
</gene>
<dbReference type="Pfam" id="PF10077">
    <property type="entry name" value="DUF2314"/>
    <property type="match status" value="1"/>
</dbReference>
<dbReference type="OrthoDB" id="793622at2"/>
<evidence type="ECO:0000313" key="3">
    <source>
        <dbReference type="EMBL" id="RFZ95300.1"/>
    </source>
</evidence>